<feature type="region of interest" description="Disordered" evidence="1">
    <location>
        <begin position="1"/>
        <end position="59"/>
    </location>
</feature>
<feature type="compositionally biased region" description="Basic and acidic residues" evidence="1">
    <location>
        <begin position="40"/>
        <end position="50"/>
    </location>
</feature>
<gene>
    <name evidence="2" type="ORF">EAI_03179</name>
</gene>
<feature type="compositionally biased region" description="Basic and acidic residues" evidence="1">
    <location>
        <begin position="98"/>
        <end position="107"/>
    </location>
</feature>
<dbReference type="InParanoid" id="E2BKS2"/>
<evidence type="ECO:0000313" key="3">
    <source>
        <dbReference type="Proteomes" id="UP000008237"/>
    </source>
</evidence>
<feature type="compositionally biased region" description="Pro residues" evidence="1">
    <location>
        <begin position="12"/>
        <end position="21"/>
    </location>
</feature>
<accession>E2BKS2</accession>
<dbReference type="AlphaFoldDB" id="E2BKS2"/>
<dbReference type="Proteomes" id="UP000008237">
    <property type="component" value="Unassembled WGS sequence"/>
</dbReference>
<protein>
    <submittedName>
        <fullName evidence="2">Uncharacterized protein</fullName>
    </submittedName>
</protein>
<organism evidence="3">
    <name type="scientific">Harpegnathos saltator</name>
    <name type="common">Jerdon's jumping ant</name>
    <dbReference type="NCBI Taxonomy" id="610380"/>
    <lineage>
        <taxon>Eukaryota</taxon>
        <taxon>Metazoa</taxon>
        <taxon>Ecdysozoa</taxon>
        <taxon>Arthropoda</taxon>
        <taxon>Hexapoda</taxon>
        <taxon>Insecta</taxon>
        <taxon>Pterygota</taxon>
        <taxon>Neoptera</taxon>
        <taxon>Endopterygota</taxon>
        <taxon>Hymenoptera</taxon>
        <taxon>Apocrita</taxon>
        <taxon>Aculeata</taxon>
        <taxon>Formicoidea</taxon>
        <taxon>Formicidae</taxon>
        <taxon>Ponerinae</taxon>
        <taxon>Ponerini</taxon>
        <taxon>Harpegnathos</taxon>
    </lineage>
</organism>
<feature type="region of interest" description="Disordered" evidence="1">
    <location>
        <begin position="81"/>
        <end position="118"/>
    </location>
</feature>
<reference evidence="2 3" key="1">
    <citation type="journal article" date="2010" name="Science">
        <title>Genomic comparison of the ants Camponotus floridanus and Harpegnathos saltator.</title>
        <authorList>
            <person name="Bonasio R."/>
            <person name="Zhang G."/>
            <person name="Ye C."/>
            <person name="Mutti N.S."/>
            <person name="Fang X."/>
            <person name="Qin N."/>
            <person name="Donahue G."/>
            <person name="Yang P."/>
            <person name="Li Q."/>
            <person name="Li C."/>
            <person name="Zhang P."/>
            <person name="Huang Z."/>
            <person name="Berger S.L."/>
            <person name="Reinberg D."/>
            <person name="Wang J."/>
            <person name="Liebig J."/>
        </authorList>
    </citation>
    <scope>NUCLEOTIDE SEQUENCE [LARGE SCALE GENOMIC DNA]</scope>
    <source>
        <strain evidence="2 3">R22 G/1</strain>
    </source>
</reference>
<evidence type="ECO:0000313" key="2">
    <source>
        <dbReference type="EMBL" id="EFN83708.1"/>
    </source>
</evidence>
<name>E2BKS2_HARSA</name>
<sequence>MPDEAAGAAQPPRTPGSPQRPQPGSWGNVIMKHKLNNKTQVRDYRSRSGSKDQNYVRNATEHRIAPESWLTLRRKRSSQLLGGGLAAPETTQVPYGSSEDKGARSSEETAEPLLNHGNAVKTTIEDEIRTISLNLAGYISAASNSAECVEKWFESET</sequence>
<keyword evidence="3" id="KW-1185">Reference proteome</keyword>
<evidence type="ECO:0000256" key="1">
    <source>
        <dbReference type="SAM" id="MobiDB-lite"/>
    </source>
</evidence>
<dbReference type="EMBL" id="GL448820">
    <property type="protein sequence ID" value="EFN83708.1"/>
    <property type="molecule type" value="Genomic_DNA"/>
</dbReference>
<proteinExistence type="predicted"/>